<dbReference type="STRING" id="229920.ADM99_03965"/>
<accession>A0A0P6X1T7</accession>
<dbReference type="OrthoDB" id="9802003at2"/>
<dbReference type="Proteomes" id="UP000050430">
    <property type="component" value="Unassembled WGS sequence"/>
</dbReference>
<comment type="caution">
    <text evidence="3">The sequence shown here is derived from an EMBL/GenBank/DDBJ whole genome shotgun (WGS) entry which is preliminary data.</text>
</comment>
<dbReference type="AlphaFoldDB" id="A0A0P6X1T7"/>
<name>A0A0P6X1T7_9CHLR</name>
<dbReference type="InterPro" id="IPR051405">
    <property type="entry name" value="phD/YefM_antitoxin"/>
</dbReference>
<keyword evidence="4" id="KW-1185">Reference proteome</keyword>
<dbReference type="SUPFAM" id="SSF143120">
    <property type="entry name" value="YefM-like"/>
    <property type="match status" value="1"/>
</dbReference>
<organism evidence="3 4">
    <name type="scientific">Leptolinea tardivitalis</name>
    <dbReference type="NCBI Taxonomy" id="229920"/>
    <lineage>
        <taxon>Bacteria</taxon>
        <taxon>Bacillati</taxon>
        <taxon>Chloroflexota</taxon>
        <taxon>Anaerolineae</taxon>
        <taxon>Anaerolineales</taxon>
        <taxon>Anaerolineaceae</taxon>
        <taxon>Leptolinea</taxon>
    </lineage>
</organism>
<dbReference type="PATRIC" id="fig|229920.5.peg.2441"/>
<dbReference type="EMBL" id="LGCK01000006">
    <property type="protein sequence ID" value="KPL73375.1"/>
    <property type="molecule type" value="Genomic_DNA"/>
</dbReference>
<evidence type="ECO:0000313" key="4">
    <source>
        <dbReference type="Proteomes" id="UP000050430"/>
    </source>
</evidence>
<comment type="function">
    <text evidence="2">Antitoxin component of a type II toxin-antitoxin (TA) system.</text>
</comment>
<dbReference type="PANTHER" id="PTHR33713">
    <property type="entry name" value="ANTITOXIN YAFN-RELATED"/>
    <property type="match status" value="1"/>
</dbReference>
<dbReference type="Gene3D" id="1.10.1220.170">
    <property type="match status" value="1"/>
</dbReference>
<comment type="similarity">
    <text evidence="1 2">Belongs to the phD/YefM antitoxin family.</text>
</comment>
<dbReference type="InterPro" id="IPR036165">
    <property type="entry name" value="YefM-like_sf"/>
</dbReference>
<dbReference type="NCBIfam" id="TIGR01552">
    <property type="entry name" value="phd_fam"/>
    <property type="match status" value="1"/>
</dbReference>
<reference evidence="3 4" key="1">
    <citation type="submission" date="2015-07" db="EMBL/GenBank/DDBJ databases">
        <title>Genome sequence of Leptolinea tardivitalis DSM 16556.</title>
        <authorList>
            <person name="Hemp J."/>
            <person name="Ward L.M."/>
            <person name="Pace L.A."/>
            <person name="Fischer W.W."/>
        </authorList>
    </citation>
    <scope>NUCLEOTIDE SEQUENCE [LARGE SCALE GENOMIC DNA]</scope>
    <source>
        <strain evidence="3 4">YMTK-2</strain>
    </source>
</reference>
<evidence type="ECO:0000256" key="2">
    <source>
        <dbReference type="RuleBase" id="RU362080"/>
    </source>
</evidence>
<evidence type="ECO:0000256" key="1">
    <source>
        <dbReference type="ARBA" id="ARBA00009981"/>
    </source>
</evidence>
<sequence>MTIQTTYTQACARLAKLLDQVTYDREVVLIQQRGKEEAAMIAAFKLASLSETAYLLRSPANAERLLTALGRALKNDLKPMSVEELRRETGIE</sequence>
<gene>
    <name evidence="3" type="ORF">ADM99_03965</name>
</gene>
<dbReference type="InterPro" id="IPR006442">
    <property type="entry name" value="Antitoxin_Phd/YefM"/>
</dbReference>
<dbReference type="RefSeq" id="WP_062421795.1">
    <property type="nucleotide sequence ID" value="NZ_BBYA01000009.1"/>
</dbReference>
<proteinExistence type="inferred from homology"/>
<dbReference type="Pfam" id="PF02604">
    <property type="entry name" value="PhdYeFM_antitox"/>
    <property type="match status" value="1"/>
</dbReference>
<dbReference type="Gene3D" id="3.40.1620.10">
    <property type="entry name" value="YefM-like domain"/>
    <property type="match status" value="1"/>
</dbReference>
<protein>
    <recommendedName>
        <fullName evidence="2">Antitoxin</fullName>
    </recommendedName>
</protein>
<dbReference type="PANTHER" id="PTHR33713:SF6">
    <property type="entry name" value="ANTITOXIN YEFM"/>
    <property type="match status" value="1"/>
</dbReference>
<evidence type="ECO:0000313" key="3">
    <source>
        <dbReference type="EMBL" id="KPL73375.1"/>
    </source>
</evidence>